<gene>
    <name evidence="5" type="ORF">OE88DRAFT_1712475</name>
</gene>
<dbReference type="PANTHER" id="PTHR22741:SF10">
    <property type="entry name" value="COILED-COIL DOMAIN-CONTAINING PROTEIN CG32809"/>
    <property type="match status" value="1"/>
</dbReference>
<dbReference type="STRING" id="5364.A0A5C3N492"/>
<feature type="region of interest" description="Disordered" evidence="3">
    <location>
        <begin position="689"/>
        <end position="710"/>
    </location>
</feature>
<feature type="region of interest" description="Disordered" evidence="3">
    <location>
        <begin position="166"/>
        <end position="398"/>
    </location>
</feature>
<dbReference type="Gene3D" id="1.20.58.1540">
    <property type="entry name" value="Actin interacting protein 3, C-terminal domain"/>
    <property type="match status" value="1"/>
</dbReference>
<feature type="coiled-coil region" evidence="2">
    <location>
        <begin position="793"/>
        <end position="846"/>
    </location>
</feature>
<reference evidence="5 6" key="1">
    <citation type="journal article" date="2019" name="Nat. Ecol. Evol.">
        <title>Megaphylogeny resolves global patterns of mushroom evolution.</title>
        <authorList>
            <person name="Varga T."/>
            <person name="Krizsan K."/>
            <person name="Foldi C."/>
            <person name="Dima B."/>
            <person name="Sanchez-Garcia M."/>
            <person name="Sanchez-Ramirez S."/>
            <person name="Szollosi G.J."/>
            <person name="Szarkandi J.G."/>
            <person name="Papp V."/>
            <person name="Albert L."/>
            <person name="Andreopoulos W."/>
            <person name="Angelini C."/>
            <person name="Antonin V."/>
            <person name="Barry K.W."/>
            <person name="Bougher N.L."/>
            <person name="Buchanan P."/>
            <person name="Buyck B."/>
            <person name="Bense V."/>
            <person name="Catcheside P."/>
            <person name="Chovatia M."/>
            <person name="Cooper J."/>
            <person name="Damon W."/>
            <person name="Desjardin D."/>
            <person name="Finy P."/>
            <person name="Geml J."/>
            <person name="Haridas S."/>
            <person name="Hughes K."/>
            <person name="Justo A."/>
            <person name="Karasinski D."/>
            <person name="Kautmanova I."/>
            <person name="Kiss B."/>
            <person name="Kocsube S."/>
            <person name="Kotiranta H."/>
            <person name="LaButti K.M."/>
            <person name="Lechner B.E."/>
            <person name="Liimatainen K."/>
            <person name="Lipzen A."/>
            <person name="Lukacs Z."/>
            <person name="Mihaltcheva S."/>
            <person name="Morgado L.N."/>
            <person name="Niskanen T."/>
            <person name="Noordeloos M.E."/>
            <person name="Ohm R.A."/>
            <person name="Ortiz-Santana B."/>
            <person name="Ovrebo C."/>
            <person name="Racz N."/>
            <person name="Riley R."/>
            <person name="Savchenko A."/>
            <person name="Shiryaev A."/>
            <person name="Soop K."/>
            <person name="Spirin V."/>
            <person name="Szebenyi C."/>
            <person name="Tomsovsky M."/>
            <person name="Tulloss R.E."/>
            <person name="Uehling J."/>
            <person name="Grigoriev I.V."/>
            <person name="Vagvolgyi C."/>
            <person name="Papp T."/>
            <person name="Martin F.M."/>
            <person name="Miettinen O."/>
            <person name="Hibbett D.S."/>
            <person name="Nagy L.G."/>
        </authorList>
    </citation>
    <scope>NUCLEOTIDE SEQUENCE [LARGE SCALE GENOMIC DNA]</scope>
    <source>
        <strain evidence="5 6">OMC1185</strain>
    </source>
</reference>
<feature type="region of interest" description="Disordered" evidence="3">
    <location>
        <begin position="411"/>
        <end position="439"/>
    </location>
</feature>
<evidence type="ECO:0000256" key="1">
    <source>
        <dbReference type="ARBA" id="ARBA00023054"/>
    </source>
</evidence>
<organism evidence="5 6">
    <name type="scientific">Heliocybe sulcata</name>
    <dbReference type="NCBI Taxonomy" id="5364"/>
    <lineage>
        <taxon>Eukaryota</taxon>
        <taxon>Fungi</taxon>
        <taxon>Dikarya</taxon>
        <taxon>Basidiomycota</taxon>
        <taxon>Agaricomycotina</taxon>
        <taxon>Agaricomycetes</taxon>
        <taxon>Gloeophyllales</taxon>
        <taxon>Gloeophyllaceae</taxon>
        <taxon>Heliocybe</taxon>
    </lineage>
</organism>
<feature type="compositionally biased region" description="Low complexity" evidence="3">
    <location>
        <begin position="1013"/>
        <end position="1031"/>
    </location>
</feature>
<sequence>MAAVRQHSAHAHGLPGHSSRRDNHSVSSTHSASSTSRGERGEREGRRRGNPAVESAVTRLLVSIKQLLEALTLWSSQQMTETQVSDVYVRLGNDFNAAVAAFTAFHIEMTELMSVPEDLRSILETCLAEEATPENLDTYLPQVRAVITNLLQGLRGKQSLYRRIMQEHKQKSESSEHGHERSESRSSRSERSSHREGQSARVHHSRSLPNSEHERREEAARRSATSARRKQATSTLSQPPATADDEETFVGGFVSPARAPSGDGDLPPPPDRASVPVQPSPHRRAQFATNSLPASSLPPLPNSTPEPPEPPPEVPTPPLPVVDERPETPSSPVPTAQAPAHMKRYSLVDKPMGPPPPSVVVDEVATPPPTEDVQMSQRQAAGSPPLDSPPLEPTPAVASSLAALQKSDALERRASKRYSSYNISKMTGSKLGLGGAGNRRSMAVGSVLTQGELAVLTEDGEDDGGPALPPSRQGSYRRRSRMYRGPSRSPIEEVEEAPPVPPLPSDPTPEPRPTETAEEREEAAEADKQEGPSRAKSFPVFLQLGREVKKVNIEPAGLSFSSLRVLFLDKFSYNPGMENFPAIYIRDPSSGVQYELEDVEEVKEKCLLSLNIEPLDQIKQHIDVQISTLSQDIKDIRSLVSSNRRMSHPPMIIGQPLGEGSPPAARPSDKQFQHVARRLSRLVGHEDQTLAPESVQPNLTGQSLPPQITGSSVVSEYSSRVVSDLKTQFDEVQNLRRDLGIMRQLYTEFMKQTKESLGTLRTQTANVRQLAAAKVGGARQYIDDGKTKLDMRSQNALTRMEELQDLVENVKDDVIKRHVTPKPHVLRSIKDDMDNVNAELESLKEHIKTIKPMWKKTWEEELQNIVEEQGFLNHQEEFLSDLLEDQKAVIEVYGHIEKVISLRGTNRPNSRGRLRPVNGGATFTPPPAEEGVNGLSTVMLEIKNASVDPERRLKAIEASQKSREREMAHKSDEFESELKGFVKGGKLKMTGGAEEAERVRKKRDEMALKAMFSGGAPTGSGSATPSGSGGE</sequence>
<accession>A0A5C3N492</accession>
<keyword evidence="6" id="KW-1185">Reference proteome</keyword>
<dbReference type="InterPro" id="IPR051825">
    <property type="entry name" value="SRCIN1"/>
</dbReference>
<feature type="compositionally biased region" description="Basic and acidic residues" evidence="3">
    <location>
        <begin position="211"/>
        <end position="221"/>
    </location>
</feature>
<feature type="compositionally biased region" description="Basic and acidic residues" evidence="3">
    <location>
        <begin position="166"/>
        <end position="198"/>
    </location>
</feature>
<dbReference type="OrthoDB" id="783096at2759"/>
<feature type="compositionally biased region" description="Polar residues" evidence="3">
    <location>
        <begin position="695"/>
        <end position="710"/>
    </location>
</feature>
<feature type="compositionally biased region" description="Pro residues" evidence="3">
    <location>
        <begin position="498"/>
        <end position="511"/>
    </location>
</feature>
<feature type="compositionally biased region" description="Polar residues" evidence="3">
    <location>
        <begin position="417"/>
        <end position="427"/>
    </location>
</feature>
<dbReference type="InterPro" id="IPR056279">
    <property type="entry name" value="Aip3p_Bud6_N"/>
</dbReference>
<feature type="domain" description="Actin interacting protein 3 C-terminal" evidence="4">
    <location>
        <begin position="541"/>
        <end position="1005"/>
    </location>
</feature>
<feature type="region of interest" description="Disordered" evidence="3">
    <location>
        <begin position="454"/>
        <end position="534"/>
    </location>
</feature>
<name>A0A5C3N492_9AGAM</name>
<dbReference type="GO" id="GO:0051286">
    <property type="term" value="C:cell tip"/>
    <property type="evidence" value="ECO:0007669"/>
    <property type="project" value="TreeGrafter"/>
</dbReference>
<dbReference type="Proteomes" id="UP000305948">
    <property type="component" value="Unassembled WGS sequence"/>
</dbReference>
<feature type="region of interest" description="Disordered" evidence="3">
    <location>
        <begin position="1"/>
        <end position="52"/>
    </location>
</feature>
<dbReference type="GO" id="GO:0005519">
    <property type="term" value="F:cytoskeletal regulatory protein binding"/>
    <property type="evidence" value="ECO:0007669"/>
    <property type="project" value="InterPro"/>
</dbReference>
<keyword evidence="1 2" id="KW-0175">Coiled coil</keyword>
<dbReference type="InterPro" id="IPR022782">
    <property type="entry name" value="AIP3-like_C"/>
</dbReference>
<feature type="region of interest" description="Disordered" evidence="3">
    <location>
        <begin position="910"/>
        <end position="929"/>
    </location>
</feature>
<dbReference type="Pfam" id="PF23153">
    <property type="entry name" value="Aip3p_Bud6_N"/>
    <property type="match status" value="1"/>
</dbReference>
<evidence type="ECO:0000259" key="4">
    <source>
        <dbReference type="SMART" id="SM00806"/>
    </source>
</evidence>
<dbReference type="Pfam" id="PF03915">
    <property type="entry name" value="AIP3"/>
    <property type="match status" value="1"/>
</dbReference>
<dbReference type="AlphaFoldDB" id="A0A5C3N492"/>
<feature type="compositionally biased region" description="Basic and acidic residues" evidence="3">
    <location>
        <begin position="512"/>
        <end position="533"/>
    </location>
</feature>
<proteinExistence type="predicted"/>
<feature type="region of interest" description="Disordered" evidence="3">
    <location>
        <begin position="1011"/>
        <end position="1031"/>
    </location>
</feature>
<protein>
    <submittedName>
        <fullName evidence="5">AIP3-domain-containing protein</fullName>
    </submittedName>
</protein>
<evidence type="ECO:0000313" key="6">
    <source>
        <dbReference type="Proteomes" id="UP000305948"/>
    </source>
</evidence>
<feature type="compositionally biased region" description="Low complexity" evidence="3">
    <location>
        <begin position="25"/>
        <end position="36"/>
    </location>
</feature>
<evidence type="ECO:0000313" key="5">
    <source>
        <dbReference type="EMBL" id="TFK52073.1"/>
    </source>
</evidence>
<dbReference type="GO" id="GO:0030010">
    <property type="term" value="P:establishment of cell polarity"/>
    <property type="evidence" value="ECO:0007669"/>
    <property type="project" value="TreeGrafter"/>
</dbReference>
<evidence type="ECO:0000256" key="3">
    <source>
        <dbReference type="SAM" id="MobiDB-lite"/>
    </source>
</evidence>
<evidence type="ECO:0000256" key="2">
    <source>
        <dbReference type="SAM" id="Coils"/>
    </source>
</evidence>
<dbReference type="PANTHER" id="PTHR22741">
    <property type="entry name" value="P140CAP/SNIP-RELATED"/>
    <property type="match status" value="1"/>
</dbReference>
<dbReference type="InterPro" id="IPR005613">
    <property type="entry name" value="AIP3_C"/>
</dbReference>
<dbReference type="GO" id="GO:0005737">
    <property type="term" value="C:cytoplasm"/>
    <property type="evidence" value="ECO:0007669"/>
    <property type="project" value="TreeGrafter"/>
</dbReference>
<feature type="compositionally biased region" description="Pro residues" evidence="3">
    <location>
        <begin position="296"/>
        <end position="320"/>
    </location>
</feature>
<dbReference type="SMART" id="SM00806">
    <property type="entry name" value="AIP3"/>
    <property type="match status" value="1"/>
</dbReference>
<dbReference type="EMBL" id="ML213510">
    <property type="protein sequence ID" value="TFK52073.1"/>
    <property type="molecule type" value="Genomic_DNA"/>
</dbReference>
<feature type="compositionally biased region" description="Basic and acidic residues" evidence="3">
    <location>
        <begin position="37"/>
        <end position="47"/>
    </location>
</feature>